<dbReference type="EMBL" id="ADZX01000356">
    <property type="protein sequence ID" value="EFK97100.1"/>
    <property type="molecule type" value="Genomic_DNA"/>
</dbReference>
<gene>
    <name evidence="1" type="ORF">LDC_0873</name>
</gene>
<protein>
    <submittedName>
        <fullName evidence="1">Uncharacterized protein</fullName>
    </submittedName>
</protein>
<proteinExistence type="predicted"/>
<evidence type="ECO:0000313" key="1">
    <source>
        <dbReference type="EMBL" id="EFK97100.1"/>
    </source>
</evidence>
<sequence length="147" mass="17177">MQALSYTYNLLKVRSLMTTAQEKKMATSIGMAILKAMQTLDAHEGRFMKTQLKLEEALEDGPTHRKYVHTKKFWAKKAKKNKSKFIPFNSKSKCPACQAQKNWVVARKIKTPEFHCSKCGNEWSRQEIITSKVHEHKHEKKMIHHHK</sequence>
<dbReference type="AlphaFoldDB" id="D9PH73"/>
<reference evidence="1" key="2">
    <citation type="journal article" date="2011" name="Microb. Ecol.">
        <title>Taxonomic and Functional Metagenomic Profiling of the Microbial Community in the Anoxic Sediment of a Sub-saline Shallow Lake (Laguna de Carrizo, Central Spain).</title>
        <authorList>
            <person name="Ferrer M."/>
            <person name="Guazzaroni M.E."/>
            <person name="Richter M."/>
            <person name="Garcia-Salamanca A."/>
            <person name="Yarza P."/>
            <person name="Suarez-Suarez A."/>
            <person name="Solano J."/>
            <person name="Alcaide M."/>
            <person name="van Dillewijn P."/>
            <person name="Molina-Henares M.A."/>
            <person name="Lopez-Cortes N."/>
            <person name="Al-Ramahi Y."/>
            <person name="Guerrero C."/>
            <person name="Acosta A."/>
            <person name="de Eugenio L.I."/>
            <person name="Martinez V."/>
            <person name="Marques S."/>
            <person name="Rojo F."/>
            <person name="Santero E."/>
            <person name="Genilloud O."/>
            <person name="Perez-Perez J."/>
            <person name="Rossello-Mora R."/>
            <person name="Ramos J.L."/>
        </authorList>
    </citation>
    <scope>NUCLEOTIDE SEQUENCE</scope>
</reference>
<accession>D9PH73</accession>
<comment type="caution">
    <text evidence="1">The sequence shown here is derived from an EMBL/GenBank/DDBJ whole genome shotgun (WGS) entry which is preliminary data.</text>
</comment>
<organism evidence="1">
    <name type="scientific">sediment metagenome</name>
    <dbReference type="NCBI Taxonomy" id="749907"/>
    <lineage>
        <taxon>unclassified sequences</taxon>
        <taxon>metagenomes</taxon>
        <taxon>ecological metagenomes</taxon>
    </lineage>
</organism>
<reference evidence="1" key="1">
    <citation type="submission" date="2010-07" db="EMBL/GenBank/DDBJ databases">
        <authorList>
            <consortium name="CONSOLIDER consortium CSD2007-00005"/>
            <person name="Guazzaroni M.-E."/>
            <person name="Richter M."/>
            <person name="Garcia-Salamanca A."/>
            <person name="Yarza P."/>
            <person name="Ferrer M."/>
        </authorList>
    </citation>
    <scope>NUCLEOTIDE SEQUENCE</scope>
</reference>
<name>D9PH73_9ZZZZ</name>